<proteinExistence type="predicted"/>
<sequence>MQGCKCPTAAFNSREGGYINICNPRSCREHSWWKEVRMAYVGTGPARKLNTLGGIQPFIYLVTHSWHQLETGWHPLDLLWSRAKRIQMGLTKFTSKTFWQSIDHLNYVLVSAAEANISN</sequence>
<accession>A0A5B0NMK1</accession>
<keyword evidence="2" id="KW-1185">Reference proteome</keyword>
<evidence type="ECO:0000313" key="2">
    <source>
        <dbReference type="Proteomes" id="UP000324748"/>
    </source>
</evidence>
<gene>
    <name evidence="1" type="ORF">PGT21_002810</name>
</gene>
<protein>
    <submittedName>
        <fullName evidence="1">Uncharacterized protein</fullName>
    </submittedName>
</protein>
<reference evidence="1 2" key="1">
    <citation type="submission" date="2019-05" db="EMBL/GenBank/DDBJ databases">
        <title>Emergence of the Ug99 lineage of the wheat stem rust pathogen through somatic hybridization.</title>
        <authorList>
            <person name="Li F."/>
            <person name="Upadhyaya N.M."/>
            <person name="Sperschneider J."/>
            <person name="Matny O."/>
            <person name="Nguyen-Phuc H."/>
            <person name="Mago R."/>
            <person name="Raley C."/>
            <person name="Miller M.E."/>
            <person name="Silverstein K.A.T."/>
            <person name="Henningsen E."/>
            <person name="Hirsch C.D."/>
            <person name="Visser B."/>
            <person name="Pretorius Z.A."/>
            <person name="Steffenson B.J."/>
            <person name="Schwessinger B."/>
            <person name="Dodds P.N."/>
            <person name="Figueroa M."/>
        </authorList>
    </citation>
    <scope>NUCLEOTIDE SEQUENCE [LARGE SCALE GENOMIC DNA]</scope>
    <source>
        <strain evidence="1">21-0</strain>
    </source>
</reference>
<evidence type="ECO:0000313" key="1">
    <source>
        <dbReference type="EMBL" id="KAA1090487.1"/>
    </source>
</evidence>
<dbReference type="EMBL" id="VSWC01000092">
    <property type="protein sequence ID" value="KAA1090487.1"/>
    <property type="molecule type" value="Genomic_DNA"/>
</dbReference>
<name>A0A5B0NMK1_PUCGR</name>
<comment type="caution">
    <text evidence="1">The sequence shown here is derived from an EMBL/GenBank/DDBJ whole genome shotgun (WGS) entry which is preliminary data.</text>
</comment>
<dbReference type="Proteomes" id="UP000324748">
    <property type="component" value="Unassembled WGS sequence"/>
</dbReference>
<organism evidence="1 2">
    <name type="scientific">Puccinia graminis f. sp. tritici</name>
    <dbReference type="NCBI Taxonomy" id="56615"/>
    <lineage>
        <taxon>Eukaryota</taxon>
        <taxon>Fungi</taxon>
        <taxon>Dikarya</taxon>
        <taxon>Basidiomycota</taxon>
        <taxon>Pucciniomycotina</taxon>
        <taxon>Pucciniomycetes</taxon>
        <taxon>Pucciniales</taxon>
        <taxon>Pucciniaceae</taxon>
        <taxon>Puccinia</taxon>
    </lineage>
</organism>
<dbReference type="AlphaFoldDB" id="A0A5B0NMK1"/>